<feature type="transmembrane region" description="Helical" evidence="1">
    <location>
        <begin position="143"/>
        <end position="168"/>
    </location>
</feature>
<proteinExistence type="predicted"/>
<dbReference type="Proteomes" id="UP001209083">
    <property type="component" value="Chromosome"/>
</dbReference>
<feature type="transmembrane region" description="Helical" evidence="1">
    <location>
        <begin position="180"/>
        <end position="199"/>
    </location>
</feature>
<name>A0ABY8QU27_9MICO</name>
<feature type="transmembrane region" description="Helical" evidence="1">
    <location>
        <begin position="205"/>
        <end position="224"/>
    </location>
</feature>
<sequence length="269" mass="28883">MDQVQARKRSHTILGSSLAFVIGATIMILLHETAHAVTGALQGYYPTQLAFAVDYTPPPPTIPHVIALLAGPAFSLLSGVAGIVVDRFVTLFRDRPFWRMVWLWTLFASVQEGLGYLQITAILQAGDTGQAFALLEAPPTAYVIGTVIGWAGLPLTAWAFSVPIRALASSVDDKQDLATWPWLIGTGGLLVLMTLYVLLSPVNEPATIVAVLAGALSIGVYAPMSMMFRTKQCDAPSPPSMPWPPVAGLITLGAFVVFNLLLTQGWIWL</sequence>
<dbReference type="RefSeq" id="WP_349639288.1">
    <property type="nucleotide sequence ID" value="NZ_CP090958.1"/>
</dbReference>
<dbReference type="EMBL" id="CP090958">
    <property type="protein sequence ID" value="WGW12488.1"/>
    <property type="molecule type" value="Genomic_DNA"/>
</dbReference>
<evidence type="ECO:0000313" key="3">
    <source>
        <dbReference type="Proteomes" id="UP001209083"/>
    </source>
</evidence>
<reference evidence="2 3" key="1">
    <citation type="submission" date="2023-05" db="EMBL/GenBank/DDBJ databases">
        <title>Lithophilousrod everest ZFBP1038 complete genpme.</title>
        <authorList>
            <person name="Tian M."/>
        </authorList>
    </citation>
    <scope>NUCLEOTIDE SEQUENCE [LARGE SCALE GENOMIC DNA]</scope>
    <source>
        <strain evidence="2 3">ZFBP1038</strain>
    </source>
</reference>
<protein>
    <recommendedName>
        <fullName evidence="4">M50 family peptidase</fullName>
    </recommendedName>
</protein>
<evidence type="ECO:0000256" key="1">
    <source>
        <dbReference type="SAM" id="Phobius"/>
    </source>
</evidence>
<keyword evidence="3" id="KW-1185">Reference proteome</keyword>
<feature type="transmembrane region" description="Helical" evidence="1">
    <location>
        <begin position="65"/>
        <end position="89"/>
    </location>
</feature>
<evidence type="ECO:0008006" key="4">
    <source>
        <dbReference type="Google" id="ProtNLM"/>
    </source>
</evidence>
<evidence type="ECO:0000313" key="2">
    <source>
        <dbReference type="EMBL" id="WGW12488.1"/>
    </source>
</evidence>
<keyword evidence="1" id="KW-0472">Membrane</keyword>
<feature type="transmembrane region" description="Helical" evidence="1">
    <location>
        <begin position="245"/>
        <end position="267"/>
    </location>
</feature>
<accession>A0ABY8QU27</accession>
<organism evidence="2 3">
    <name type="scientific">Saxibacter everestensis</name>
    <dbReference type="NCBI Taxonomy" id="2909229"/>
    <lineage>
        <taxon>Bacteria</taxon>
        <taxon>Bacillati</taxon>
        <taxon>Actinomycetota</taxon>
        <taxon>Actinomycetes</taxon>
        <taxon>Micrococcales</taxon>
        <taxon>Brevibacteriaceae</taxon>
        <taxon>Saxibacter</taxon>
    </lineage>
</organism>
<gene>
    <name evidence="2" type="ORF">LWF01_01600</name>
</gene>
<feature type="transmembrane region" description="Helical" evidence="1">
    <location>
        <begin position="12"/>
        <end position="31"/>
    </location>
</feature>
<keyword evidence="1" id="KW-1133">Transmembrane helix</keyword>
<keyword evidence="1" id="KW-0812">Transmembrane</keyword>